<accession>A0A974SIS1</accession>
<keyword evidence="7" id="KW-1185">Reference proteome</keyword>
<dbReference type="PRINTS" id="PR00035">
    <property type="entry name" value="HTHGNTR"/>
</dbReference>
<dbReference type="EMBL" id="CP063362">
    <property type="protein sequence ID" value="QRG05648.1"/>
    <property type="molecule type" value="Genomic_DNA"/>
</dbReference>
<dbReference type="SMART" id="SM00895">
    <property type="entry name" value="FCD"/>
    <property type="match status" value="1"/>
</dbReference>
<dbReference type="InterPro" id="IPR036390">
    <property type="entry name" value="WH_DNA-bd_sf"/>
</dbReference>
<sequence>MQARRAKRNMSVLKKATQPIPIRTAEAIQALIRERGLKAGDALPAQRQLADHLGVSRPSLREALSILETLGLISVEAGRGVYVIDPATRAAAPAQWRYNQLFSLRDVYQTRLAIEGLAAALTAATIHGGVIAEFDAISSVMDAAAERRDGLALADADTRFHDLIFSLCGNAMFQKLYQDIRTVFVESQRIPMTERERLSETAAEHRRVLEAFAARQPEAARRAMESHILNSAARAGLTIL</sequence>
<dbReference type="InterPro" id="IPR008920">
    <property type="entry name" value="TF_FadR/GntR_C"/>
</dbReference>
<organism evidence="6 7">
    <name type="scientific">Xanthobacter dioxanivorans</name>
    <dbReference type="NCBI Taxonomy" id="2528964"/>
    <lineage>
        <taxon>Bacteria</taxon>
        <taxon>Pseudomonadati</taxon>
        <taxon>Pseudomonadota</taxon>
        <taxon>Alphaproteobacteria</taxon>
        <taxon>Hyphomicrobiales</taxon>
        <taxon>Xanthobacteraceae</taxon>
        <taxon>Xanthobacter</taxon>
    </lineage>
</organism>
<keyword evidence="2" id="KW-0238">DNA-binding</keyword>
<gene>
    <name evidence="6" type="ORF">EZH22_21735</name>
</gene>
<evidence type="ECO:0000313" key="6">
    <source>
        <dbReference type="EMBL" id="QRG05648.1"/>
    </source>
</evidence>
<dbReference type="InterPro" id="IPR012318">
    <property type="entry name" value="HTH_CRP"/>
</dbReference>
<evidence type="ECO:0000256" key="2">
    <source>
        <dbReference type="ARBA" id="ARBA00023125"/>
    </source>
</evidence>
<dbReference type="Gene3D" id="1.20.120.530">
    <property type="entry name" value="GntR ligand-binding domain-like"/>
    <property type="match status" value="1"/>
</dbReference>
<protein>
    <submittedName>
        <fullName evidence="6">FadR family transcriptional regulator</fullName>
    </submittedName>
</protein>
<dbReference type="Gene3D" id="1.10.10.10">
    <property type="entry name" value="Winged helix-like DNA-binding domain superfamily/Winged helix DNA-binding domain"/>
    <property type="match status" value="1"/>
</dbReference>
<dbReference type="InterPro" id="IPR036388">
    <property type="entry name" value="WH-like_DNA-bd_sf"/>
</dbReference>
<dbReference type="InterPro" id="IPR000524">
    <property type="entry name" value="Tscrpt_reg_HTH_GntR"/>
</dbReference>
<dbReference type="PANTHER" id="PTHR43537">
    <property type="entry name" value="TRANSCRIPTIONAL REGULATOR, GNTR FAMILY"/>
    <property type="match status" value="1"/>
</dbReference>
<dbReference type="SUPFAM" id="SSF46785">
    <property type="entry name" value="Winged helix' DNA-binding domain"/>
    <property type="match status" value="1"/>
</dbReference>
<dbReference type="SMART" id="SM00419">
    <property type="entry name" value="HTH_CRP"/>
    <property type="match status" value="1"/>
</dbReference>
<dbReference type="AlphaFoldDB" id="A0A974SIS1"/>
<dbReference type="Pfam" id="PF07729">
    <property type="entry name" value="FCD"/>
    <property type="match status" value="1"/>
</dbReference>
<dbReference type="SUPFAM" id="SSF48008">
    <property type="entry name" value="GntR ligand-binding domain-like"/>
    <property type="match status" value="1"/>
</dbReference>
<dbReference type="Pfam" id="PF00392">
    <property type="entry name" value="GntR"/>
    <property type="match status" value="1"/>
</dbReference>
<dbReference type="SMART" id="SM00345">
    <property type="entry name" value="HTH_GNTR"/>
    <property type="match status" value="1"/>
</dbReference>
<keyword evidence="1" id="KW-0805">Transcription regulation</keyword>
<evidence type="ECO:0000259" key="5">
    <source>
        <dbReference type="PROSITE" id="PS51063"/>
    </source>
</evidence>
<name>A0A974SIS1_9HYPH</name>
<dbReference type="KEGG" id="xdi:EZH22_21735"/>
<dbReference type="Proteomes" id="UP000596427">
    <property type="component" value="Chromosome"/>
</dbReference>
<keyword evidence="3" id="KW-0804">Transcription</keyword>
<dbReference type="PROSITE" id="PS50949">
    <property type="entry name" value="HTH_GNTR"/>
    <property type="match status" value="1"/>
</dbReference>
<feature type="domain" description="HTH crp-type" evidence="5">
    <location>
        <begin position="18"/>
        <end position="87"/>
    </location>
</feature>
<dbReference type="InterPro" id="IPR011711">
    <property type="entry name" value="GntR_C"/>
</dbReference>
<dbReference type="GO" id="GO:0003700">
    <property type="term" value="F:DNA-binding transcription factor activity"/>
    <property type="evidence" value="ECO:0007669"/>
    <property type="project" value="InterPro"/>
</dbReference>
<proteinExistence type="predicted"/>
<feature type="domain" description="HTH gntR-type" evidence="4">
    <location>
        <begin position="18"/>
        <end position="86"/>
    </location>
</feature>
<evidence type="ECO:0000313" key="7">
    <source>
        <dbReference type="Proteomes" id="UP000596427"/>
    </source>
</evidence>
<evidence type="ECO:0000256" key="3">
    <source>
        <dbReference type="ARBA" id="ARBA00023163"/>
    </source>
</evidence>
<dbReference type="CDD" id="cd07377">
    <property type="entry name" value="WHTH_GntR"/>
    <property type="match status" value="1"/>
</dbReference>
<evidence type="ECO:0000259" key="4">
    <source>
        <dbReference type="PROSITE" id="PS50949"/>
    </source>
</evidence>
<dbReference type="PROSITE" id="PS51063">
    <property type="entry name" value="HTH_CRP_2"/>
    <property type="match status" value="1"/>
</dbReference>
<evidence type="ECO:0000256" key="1">
    <source>
        <dbReference type="ARBA" id="ARBA00023015"/>
    </source>
</evidence>
<dbReference type="GO" id="GO:0003677">
    <property type="term" value="F:DNA binding"/>
    <property type="evidence" value="ECO:0007669"/>
    <property type="project" value="UniProtKB-KW"/>
</dbReference>
<dbReference type="RefSeq" id="WP_203192514.1">
    <property type="nucleotide sequence ID" value="NZ_CP063362.1"/>
</dbReference>
<reference evidence="6 7" key="1">
    <citation type="submission" date="2020-10" db="EMBL/GenBank/DDBJ databases">
        <title>Degradation of 1,4-Dioxane by Xanthobacter sp. YN2, via a Novel Group-2 Soluble Di-Iron Monooxygenase.</title>
        <authorList>
            <person name="Ma F."/>
            <person name="Wang Y."/>
            <person name="Yang J."/>
            <person name="Guo H."/>
            <person name="Su D."/>
            <person name="Yu L."/>
        </authorList>
    </citation>
    <scope>NUCLEOTIDE SEQUENCE [LARGE SCALE GENOMIC DNA]</scope>
    <source>
        <strain evidence="6 7">YN2</strain>
    </source>
</reference>
<dbReference type="PANTHER" id="PTHR43537:SF5">
    <property type="entry name" value="UXU OPERON TRANSCRIPTIONAL REGULATOR"/>
    <property type="match status" value="1"/>
</dbReference>